<name>A0A5B7EFI0_PORTR</name>
<dbReference type="EMBL" id="VSRR010002569">
    <property type="protein sequence ID" value="MPC32125.1"/>
    <property type="molecule type" value="Genomic_DNA"/>
</dbReference>
<accession>A0A5B7EFI0</accession>
<sequence>MVDVDDAVLLTSTNLWESLQNGVWDLPIALQLQGEPSLLLEIIESDVVPHRILSVPDVLLVQVEHGLSHKG</sequence>
<gene>
    <name evidence="1" type="ORF">E2C01_025429</name>
</gene>
<dbReference type="AlphaFoldDB" id="A0A5B7EFI0"/>
<keyword evidence="2" id="KW-1185">Reference proteome</keyword>
<protein>
    <submittedName>
        <fullName evidence="1">Uncharacterized protein</fullName>
    </submittedName>
</protein>
<proteinExistence type="predicted"/>
<evidence type="ECO:0000313" key="2">
    <source>
        <dbReference type="Proteomes" id="UP000324222"/>
    </source>
</evidence>
<organism evidence="1 2">
    <name type="scientific">Portunus trituberculatus</name>
    <name type="common">Swimming crab</name>
    <name type="synonym">Neptunus trituberculatus</name>
    <dbReference type="NCBI Taxonomy" id="210409"/>
    <lineage>
        <taxon>Eukaryota</taxon>
        <taxon>Metazoa</taxon>
        <taxon>Ecdysozoa</taxon>
        <taxon>Arthropoda</taxon>
        <taxon>Crustacea</taxon>
        <taxon>Multicrustacea</taxon>
        <taxon>Malacostraca</taxon>
        <taxon>Eumalacostraca</taxon>
        <taxon>Eucarida</taxon>
        <taxon>Decapoda</taxon>
        <taxon>Pleocyemata</taxon>
        <taxon>Brachyura</taxon>
        <taxon>Eubrachyura</taxon>
        <taxon>Portunoidea</taxon>
        <taxon>Portunidae</taxon>
        <taxon>Portuninae</taxon>
        <taxon>Portunus</taxon>
    </lineage>
</organism>
<dbReference type="Proteomes" id="UP000324222">
    <property type="component" value="Unassembled WGS sequence"/>
</dbReference>
<evidence type="ECO:0000313" key="1">
    <source>
        <dbReference type="EMBL" id="MPC32125.1"/>
    </source>
</evidence>
<comment type="caution">
    <text evidence="1">The sequence shown here is derived from an EMBL/GenBank/DDBJ whole genome shotgun (WGS) entry which is preliminary data.</text>
</comment>
<reference evidence="1 2" key="1">
    <citation type="submission" date="2019-05" db="EMBL/GenBank/DDBJ databases">
        <title>Another draft genome of Portunus trituberculatus and its Hox gene families provides insights of decapod evolution.</title>
        <authorList>
            <person name="Jeong J.-H."/>
            <person name="Song I."/>
            <person name="Kim S."/>
            <person name="Choi T."/>
            <person name="Kim D."/>
            <person name="Ryu S."/>
            <person name="Kim W."/>
        </authorList>
    </citation>
    <scope>NUCLEOTIDE SEQUENCE [LARGE SCALE GENOMIC DNA]</scope>
    <source>
        <tissue evidence="1">Muscle</tissue>
    </source>
</reference>